<gene>
    <name evidence="2" type="ORF">NWFMUON74_15750</name>
</gene>
<protein>
    <submittedName>
        <fullName evidence="2">Uncharacterized protein</fullName>
    </submittedName>
</protein>
<organism evidence="2 3">
    <name type="scientific">Nocardia wallacei</name>
    <dbReference type="NCBI Taxonomy" id="480035"/>
    <lineage>
        <taxon>Bacteria</taxon>
        <taxon>Bacillati</taxon>
        <taxon>Actinomycetota</taxon>
        <taxon>Actinomycetes</taxon>
        <taxon>Mycobacteriales</taxon>
        <taxon>Nocardiaceae</taxon>
        <taxon>Nocardia</taxon>
    </lineage>
</organism>
<sequence>MPAAGWSTTVSSVSGELTQAILRISADNATGIRTPAPRTGSRTPCGGTAPYSRT</sequence>
<dbReference type="AlphaFoldDB" id="A0A7G1KI21"/>
<evidence type="ECO:0000313" key="3">
    <source>
        <dbReference type="Proteomes" id="UP000516173"/>
    </source>
</evidence>
<name>A0A7G1KI21_9NOCA</name>
<evidence type="ECO:0000256" key="1">
    <source>
        <dbReference type="SAM" id="MobiDB-lite"/>
    </source>
</evidence>
<proteinExistence type="predicted"/>
<feature type="region of interest" description="Disordered" evidence="1">
    <location>
        <begin position="26"/>
        <end position="54"/>
    </location>
</feature>
<accession>A0A7G1KI21</accession>
<dbReference type="EMBL" id="AP023396">
    <property type="protein sequence ID" value="BCK53803.1"/>
    <property type="molecule type" value="Genomic_DNA"/>
</dbReference>
<reference evidence="2 3" key="1">
    <citation type="submission" date="2020-08" db="EMBL/GenBank/DDBJ databases">
        <title>Genome Sequencing of Nocardia wallacei strain FMUON74 and assembly.</title>
        <authorList>
            <person name="Toyokawa M."/>
            <person name="Uesaka K."/>
        </authorList>
    </citation>
    <scope>NUCLEOTIDE SEQUENCE [LARGE SCALE GENOMIC DNA]</scope>
    <source>
        <strain evidence="2 3">FMUON74</strain>
    </source>
</reference>
<dbReference type="Proteomes" id="UP000516173">
    <property type="component" value="Chromosome"/>
</dbReference>
<dbReference type="KEGG" id="nwl:NWFMUON74_15750"/>
<evidence type="ECO:0000313" key="2">
    <source>
        <dbReference type="EMBL" id="BCK53803.1"/>
    </source>
</evidence>
<keyword evidence="3" id="KW-1185">Reference proteome</keyword>